<evidence type="ECO:0000313" key="11">
    <source>
        <dbReference type="Proteomes" id="UP001596364"/>
    </source>
</evidence>
<comment type="caution">
    <text evidence="10">The sequence shown here is derived from an EMBL/GenBank/DDBJ whole genome shotgun (WGS) entry which is preliminary data.</text>
</comment>
<dbReference type="Gene3D" id="2.40.50.140">
    <property type="entry name" value="Nucleic acid-binding proteins"/>
    <property type="match status" value="1"/>
</dbReference>
<dbReference type="Pfam" id="PF11967">
    <property type="entry name" value="RecO_N"/>
    <property type="match status" value="1"/>
</dbReference>
<comment type="similarity">
    <text evidence="2 8">Belongs to the RecO family.</text>
</comment>
<dbReference type="SUPFAM" id="SSF50249">
    <property type="entry name" value="Nucleic acid-binding proteins"/>
    <property type="match status" value="1"/>
</dbReference>
<dbReference type="PANTHER" id="PTHR33991">
    <property type="entry name" value="DNA REPAIR PROTEIN RECO"/>
    <property type="match status" value="1"/>
</dbReference>
<evidence type="ECO:0000259" key="9">
    <source>
        <dbReference type="Pfam" id="PF11967"/>
    </source>
</evidence>
<keyword evidence="11" id="KW-1185">Reference proteome</keyword>
<gene>
    <name evidence="8 10" type="primary">recO</name>
    <name evidence="10" type="ORF">ACFP85_02405</name>
</gene>
<dbReference type="InterPro" id="IPR022572">
    <property type="entry name" value="DNA_rep/recomb_RecO_N"/>
</dbReference>
<evidence type="ECO:0000256" key="6">
    <source>
        <dbReference type="ARBA" id="ARBA00023204"/>
    </source>
</evidence>
<proteinExistence type="inferred from homology"/>
<keyword evidence="6 8" id="KW-0234">DNA repair</keyword>
<evidence type="ECO:0000256" key="5">
    <source>
        <dbReference type="ARBA" id="ARBA00023172"/>
    </source>
</evidence>
<evidence type="ECO:0000256" key="8">
    <source>
        <dbReference type="HAMAP-Rule" id="MF_00201"/>
    </source>
</evidence>
<dbReference type="PANTHER" id="PTHR33991:SF1">
    <property type="entry name" value="DNA REPAIR PROTEIN RECO"/>
    <property type="match status" value="1"/>
</dbReference>
<evidence type="ECO:0000313" key="10">
    <source>
        <dbReference type="EMBL" id="MFC6439004.1"/>
    </source>
</evidence>
<dbReference type="InterPro" id="IPR037278">
    <property type="entry name" value="ARFGAP/RecO"/>
</dbReference>
<keyword evidence="5 8" id="KW-0233">DNA recombination</keyword>
<reference evidence="11" key="1">
    <citation type="journal article" date="2019" name="Int. J. Syst. Evol. Microbiol.">
        <title>The Global Catalogue of Microorganisms (GCM) 10K type strain sequencing project: providing services to taxonomists for standard genome sequencing and annotation.</title>
        <authorList>
            <consortium name="The Broad Institute Genomics Platform"/>
            <consortium name="The Broad Institute Genome Sequencing Center for Infectious Disease"/>
            <person name="Wu L."/>
            <person name="Ma J."/>
        </authorList>
    </citation>
    <scope>NUCLEOTIDE SEQUENCE [LARGE SCALE GENOMIC DNA]</scope>
    <source>
        <strain evidence="11">CGMCC 1.16031</strain>
    </source>
</reference>
<keyword evidence="4 8" id="KW-0227">DNA damage</keyword>
<dbReference type="InterPro" id="IPR003717">
    <property type="entry name" value="RecO"/>
</dbReference>
<dbReference type="Gene3D" id="1.20.1440.120">
    <property type="entry name" value="Recombination protein O, C-terminal domain"/>
    <property type="match status" value="1"/>
</dbReference>
<evidence type="ECO:0000256" key="3">
    <source>
        <dbReference type="ARBA" id="ARBA00021310"/>
    </source>
</evidence>
<dbReference type="EMBL" id="JBHSUS010000001">
    <property type="protein sequence ID" value="MFC6439004.1"/>
    <property type="molecule type" value="Genomic_DNA"/>
</dbReference>
<evidence type="ECO:0000256" key="1">
    <source>
        <dbReference type="ARBA" id="ARBA00003065"/>
    </source>
</evidence>
<sequence>MQQPQHAYILHKRAYRETSFLVDAFSREQGKISFVAKGAQRGKSQWRSLLQPFQALEITAIGKASLKTLQSCEGAALALRLSGDALYCGMYLNEVLNRVLHPELPMEGLFDAYVTALDALNRGDAQQPVLRQFELRLLDEMGYGVSFDVDYQGDPLRPGQHYRLLEEQGFVPVMPMRGSLTGDVLNAIAEGNWDAQALSAAKQLCRTALKPLVGEKPLKSRELFIKRVTT</sequence>
<dbReference type="InterPro" id="IPR012340">
    <property type="entry name" value="NA-bd_OB-fold"/>
</dbReference>
<dbReference type="Pfam" id="PF02565">
    <property type="entry name" value="RecO_C"/>
    <property type="match status" value="1"/>
</dbReference>
<organism evidence="10 11">
    <name type="scientific">Pseudobowmanella zhangzhouensis</name>
    <dbReference type="NCBI Taxonomy" id="1537679"/>
    <lineage>
        <taxon>Bacteria</taxon>
        <taxon>Pseudomonadati</taxon>
        <taxon>Pseudomonadota</taxon>
        <taxon>Gammaproteobacteria</taxon>
        <taxon>Alteromonadales</taxon>
        <taxon>Alteromonadaceae</taxon>
    </lineage>
</organism>
<evidence type="ECO:0000256" key="4">
    <source>
        <dbReference type="ARBA" id="ARBA00022763"/>
    </source>
</evidence>
<dbReference type="Proteomes" id="UP001596364">
    <property type="component" value="Unassembled WGS sequence"/>
</dbReference>
<evidence type="ECO:0000256" key="7">
    <source>
        <dbReference type="ARBA" id="ARBA00033409"/>
    </source>
</evidence>
<dbReference type="InterPro" id="IPR042242">
    <property type="entry name" value="RecO_C"/>
</dbReference>
<dbReference type="SUPFAM" id="SSF57863">
    <property type="entry name" value="ArfGap/RecO-like zinc finger"/>
    <property type="match status" value="1"/>
</dbReference>
<dbReference type="NCBIfam" id="TIGR00613">
    <property type="entry name" value="reco"/>
    <property type="match status" value="1"/>
</dbReference>
<accession>A0ABW1XGX6</accession>
<feature type="domain" description="DNA replication/recombination mediator RecO N-terminal" evidence="9">
    <location>
        <begin position="4"/>
        <end position="74"/>
    </location>
</feature>
<evidence type="ECO:0000256" key="2">
    <source>
        <dbReference type="ARBA" id="ARBA00007452"/>
    </source>
</evidence>
<dbReference type="RefSeq" id="WP_165490777.1">
    <property type="nucleotide sequence ID" value="NZ_JBHSUS010000001.1"/>
</dbReference>
<protein>
    <recommendedName>
        <fullName evidence="3 8">DNA repair protein RecO</fullName>
    </recommendedName>
    <alternativeName>
        <fullName evidence="7 8">Recombination protein O</fullName>
    </alternativeName>
</protein>
<dbReference type="HAMAP" id="MF_00201">
    <property type="entry name" value="RecO"/>
    <property type="match status" value="1"/>
</dbReference>
<comment type="function">
    <text evidence="1 8">Involved in DNA repair and RecF pathway recombination.</text>
</comment>
<name>A0ABW1XGX6_9ALTE</name>